<keyword evidence="2" id="KW-1185">Reference proteome</keyword>
<dbReference type="Gene3D" id="3.30.460.40">
    <property type="match status" value="1"/>
</dbReference>
<reference evidence="1 2" key="1">
    <citation type="submission" date="2021-01" db="EMBL/GenBank/DDBJ databases">
        <title>Genomic Encyclopedia of Type Strains, Phase IV (KMG-IV): sequencing the most valuable type-strain genomes for metagenomic binning, comparative biology and taxonomic classification.</title>
        <authorList>
            <person name="Goeker M."/>
        </authorList>
    </citation>
    <scope>NUCLEOTIDE SEQUENCE [LARGE SCALE GENOMIC DNA]</scope>
    <source>
        <strain evidence="1 2">DSM 25890</strain>
    </source>
</reference>
<proteinExistence type="predicted"/>
<sequence length="185" mass="21351">MNFDTLAYVAEKINNQNIRWGLGGSLVLHHYGLIDDPNDMDILVSLGDAEALDDVLQSIGERKEKEATLTYKTKFFNQYKVKTMDIDVMGGFTIKHSRGDYEFPFDEESIIGCMERKGVKIPLTSLEDWYIVYQLLPNREEKVKLIEEYFIKHGIKHHQLIERALQMCLPPEVISRTKELLAEVG</sequence>
<accession>A0ABS2NSE8</accession>
<evidence type="ECO:0000313" key="1">
    <source>
        <dbReference type="EMBL" id="MBM7615884.1"/>
    </source>
</evidence>
<evidence type="ECO:0000313" key="2">
    <source>
        <dbReference type="Proteomes" id="UP001314796"/>
    </source>
</evidence>
<dbReference type="InterPro" id="IPR043519">
    <property type="entry name" value="NT_sf"/>
</dbReference>
<name>A0ABS2NSE8_9FIRM</name>
<dbReference type="Proteomes" id="UP001314796">
    <property type="component" value="Unassembled WGS sequence"/>
</dbReference>
<comment type="caution">
    <text evidence="1">The sequence shown here is derived from an EMBL/GenBank/DDBJ whole genome shotgun (WGS) entry which is preliminary data.</text>
</comment>
<dbReference type="EMBL" id="JAFBEE010000019">
    <property type="protein sequence ID" value="MBM7615884.1"/>
    <property type="molecule type" value="Genomic_DNA"/>
</dbReference>
<dbReference type="RefSeq" id="WP_243427963.1">
    <property type="nucleotide sequence ID" value="NZ_JAFBEE010000019.1"/>
</dbReference>
<evidence type="ECO:0008006" key="3">
    <source>
        <dbReference type="Google" id="ProtNLM"/>
    </source>
</evidence>
<protein>
    <recommendedName>
        <fullName evidence="3">Nucleotidyl transferase AbiEii toxin, Type IV TA system</fullName>
    </recommendedName>
</protein>
<organism evidence="1 2">
    <name type="scientific">Alkaliphilus hydrothermalis</name>
    <dbReference type="NCBI Taxonomy" id="1482730"/>
    <lineage>
        <taxon>Bacteria</taxon>
        <taxon>Bacillati</taxon>
        <taxon>Bacillota</taxon>
        <taxon>Clostridia</taxon>
        <taxon>Peptostreptococcales</taxon>
        <taxon>Natronincolaceae</taxon>
        <taxon>Alkaliphilus</taxon>
    </lineage>
</organism>
<gene>
    <name evidence="1" type="ORF">JOC73_002458</name>
</gene>
<dbReference type="SUPFAM" id="SSF81301">
    <property type="entry name" value="Nucleotidyltransferase"/>
    <property type="match status" value="1"/>
</dbReference>